<comment type="caution">
    <text evidence="2">The sequence shown here is derived from an EMBL/GenBank/DDBJ whole genome shotgun (WGS) entry which is preliminary data.</text>
</comment>
<feature type="region of interest" description="Disordered" evidence="1">
    <location>
        <begin position="1"/>
        <end position="38"/>
    </location>
</feature>
<dbReference type="EMBL" id="JANBPY010001995">
    <property type="protein sequence ID" value="KAJ1957161.1"/>
    <property type="molecule type" value="Genomic_DNA"/>
</dbReference>
<name>A0A9W8E4Z4_9FUNG</name>
<proteinExistence type="predicted"/>
<evidence type="ECO:0000256" key="1">
    <source>
        <dbReference type="SAM" id="MobiDB-lite"/>
    </source>
</evidence>
<reference evidence="2" key="1">
    <citation type="submission" date="2022-07" db="EMBL/GenBank/DDBJ databases">
        <title>Phylogenomic reconstructions and comparative analyses of Kickxellomycotina fungi.</title>
        <authorList>
            <person name="Reynolds N.K."/>
            <person name="Stajich J.E."/>
            <person name="Barry K."/>
            <person name="Grigoriev I.V."/>
            <person name="Crous P."/>
            <person name="Smith M.E."/>
        </authorList>
    </citation>
    <scope>NUCLEOTIDE SEQUENCE</scope>
    <source>
        <strain evidence="2">RSA 1196</strain>
    </source>
</reference>
<feature type="region of interest" description="Disordered" evidence="1">
    <location>
        <begin position="52"/>
        <end position="73"/>
    </location>
</feature>
<keyword evidence="3" id="KW-1185">Reference proteome</keyword>
<feature type="compositionally biased region" description="Polar residues" evidence="1">
    <location>
        <begin position="17"/>
        <end position="29"/>
    </location>
</feature>
<dbReference type="Proteomes" id="UP001150925">
    <property type="component" value="Unassembled WGS sequence"/>
</dbReference>
<evidence type="ECO:0000313" key="2">
    <source>
        <dbReference type="EMBL" id="KAJ1957161.1"/>
    </source>
</evidence>
<sequence>MRHHDQPFWIQDPAGSRSPSFTFDSSDTESQSRDMTEDSAVDKLAYFWPTPGSAPQSAGKHSADSHYSSSPPSSMPLFRFNSDLSNASNGWSDMVESATSLHSNDDSRTWQPCDLCALPSHACVCQTASTGSYSEPSSQFSYAPSPVDFDPDGMSCNGCGYALDQCICSIA</sequence>
<dbReference type="OrthoDB" id="10327693at2759"/>
<gene>
    <name evidence="2" type="ORF">IWQ62_005152</name>
</gene>
<dbReference type="AlphaFoldDB" id="A0A9W8E4Z4"/>
<protein>
    <submittedName>
        <fullName evidence="2">Uncharacterized protein</fullName>
    </submittedName>
</protein>
<evidence type="ECO:0000313" key="3">
    <source>
        <dbReference type="Proteomes" id="UP001150925"/>
    </source>
</evidence>
<organism evidence="2 3">
    <name type="scientific">Dispira parvispora</name>
    <dbReference type="NCBI Taxonomy" id="1520584"/>
    <lineage>
        <taxon>Eukaryota</taxon>
        <taxon>Fungi</taxon>
        <taxon>Fungi incertae sedis</taxon>
        <taxon>Zoopagomycota</taxon>
        <taxon>Kickxellomycotina</taxon>
        <taxon>Dimargaritomycetes</taxon>
        <taxon>Dimargaritales</taxon>
        <taxon>Dimargaritaceae</taxon>
        <taxon>Dispira</taxon>
    </lineage>
</organism>
<accession>A0A9W8E4Z4</accession>